<gene>
    <name evidence="1" type="ORF">OVA965_LOCUS35147</name>
    <name evidence="2" type="ORF">TMI583_LOCUS36107</name>
</gene>
<dbReference type="GO" id="GO:0005615">
    <property type="term" value="C:extracellular space"/>
    <property type="evidence" value="ECO:0007669"/>
    <property type="project" value="TreeGrafter"/>
</dbReference>
<dbReference type="Proteomes" id="UP000682733">
    <property type="component" value="Unassembled WGS sequence"/>
</dbReference>
<accession>A0A8S2FGC0</accession>
<reference evidence="1" key="1">
    <citation type="submission" date="2021-02" db="EMBL/GenBank/DDBJ databases">
        <authorList>
            <person name="Nowell W R."/>
        </authorList>
    </citation>
    <scope>NUCLEOTIDE SEQUENCE</scope>
</reference>
<dbReference type="AlphaFoldDB" id="A0A8S2FGC0"/>
<proteinExistence type="predicted"/>
<dbReference type="PANTHER" id="PTHR10974:SF1">
    <property type="entry name" value="FI08016P-RELATED"/>
    <property type="match status" value="1"/>
</dbReference>
<dbReference type="EMBL" id="CAJOBA010052183">
    <property type="protein sequence ID" value="CAF4252376.1"/>
    <property type="molecule type" value="Genomic_DNA"/>
</dbReference>
<evidence type="ECO:0000313" key="3">
    <source>
        <dbReference type="Proteomes" id="UP000677228"/>
    </source>
</evidence>
<dbReference type="Pfam" id="PF02995">
    <property type="entry name" value="DUF229"/>
    <property type="match status" value="1"/>
</dbReference>
<evidence type="ECO:0000313" key="1">
    <source>
        <dbReference type="EMBL" id="CAF1458649.1"/>
    </source>
</evidence>
<dbReference type="EMBL" id="CAJNOK010030323">
    <property type="protein sequence ID" value="CAF1458649.1"/>
    <property type="molecule type" value="Genomic_DNA"/>
</dbReference>
<dbReference type="Proteomes" id="UP000677228">
    <property type="component" value="Unassembled WGS sequence"/>
</dbReference>
<comment type="caution">
    <text evidence="1">The sequence shown here is derived from an EMBL/GenBank/DDBJ whole genome shotgun (WGS) entry which is preliminary data.</text>
</comment>
<dbReference type="PANTHER" id="PTHR10974">
    <property type="entry name" value="FI08016P-RELATED"/>
    <property type="match status" value="1"/>
</dbReference>
<organism evidence="1 3">
    <name type="scientific">Didymodactylos carnosus</name>
    <dbReference type="NCBI Taxonomy" id="1234261"/>
    <lineage>
        <taxon>Eukaryota</taxon>
        <taxon>Metazoa</taxon>
        <taxon>Spiralia</taxon>
        <taxon>Gnathifera</taxon>
        <taxon>Rotifera</taxon>
        <taxon>Eurotatoria</taxon>
        <taxon>Bdelloidea</taxon>
        <taxon>Philodinida</taxon>
        <taxon>Philodinidae</taxon>
        <taxon>Didymodactylos</taxon>
    </lineage>
</organism>
<protein>
    <submittedName>
        <fullName evidence="1">Uncharacterized protein</fullName>
    </submittedName>
</protein>
<name>A0A8S2FGC0_9BILA</name>
<evidence type="ECO:0000313" key="2">
    <source>
        <dbReference type="EMBL" id="CAF4252376.1"/>
    </source>
</evidence>
<sequence>MTDRLNFYSYSSSCTVDYKNKTKIIANHSIFDSISQQLSVNCSLEYPLSIVLSPDYVTHRTRGKLTQTSVTLLIRRLPNKKKLEKRQTTLNQLVTSLRKTSRIELKIVDDELFTVTCNGQEQLFLQTILKPAVEQRIKQKLMETERKSRPPVLMIEFDGVSRRHFHRKMPQTVEFIRKNLRPESYTVVDFQKYHSLGMRL</sequence>
<dbReference type="InterPro" id="IPR004245">
    <property type="entry name" value="DUF229"/>
</dbReference>